<dbReference type="EMBL" id="CAJVQA010026165">
    <property type="protein sequence ID" value="CAG8788255.1"/>
    <property type="molecule type" value="Genomic_DNA"/>
</dbReference>
<dbReference type="PROSITE" id="PS01032">
    <property type="entry name" value="PPM_1"/>
    <property type="match status" value="1"/>
</dbReference>
<dbReference type="GO" id="GO:0046872">
    <property type="term" value="F:metal ion binding"/>
    <property type="evidence" value="ECO:0007669"/>
    <property type="project" value="UniProtKB-KW"/>
</dbReference>
<evidence type="ECO:0000256" key="4">
    <source>
        <dbReference type="RuleBase" id="RU003465"/>
    </source>
</evidence>
<dbReference type="InterPro" id="IPR001932">
    <property type="entry name" value="PPM-type_phosphatase-like_dom"/>
</dbReference>
<evidence type="ECO:0000313" key="6">
    <source>
        <dbReference type="EMBL" id="CAG8788255.1"/>
    </source>
</evidence>
<feature type="domain" description="PPM-type phosphatase" evidence="5">
    <location>
        <begin position="26"/>
        <end position="313"/>
    </location>
</feature>
<dbReference type="SUPFAM" id="SSF81606">
    <property type="entry name" value="PP2C-like"/>
    <property type="match status" value="1"/>
</dbReference>
<accession>A0A9N9P432</accession>
<dbReference type="AlphaFoldDB" id="A0A9N9P432"/>
<evidence type="ECO:0000259" key="5">
    <source>
        <dbReference type="PROSITE" id="PS51746"/>
    </source>
</evidence>
<evidence type="ECO:0000256" key="2">
    <source>
        <dbReference type="ARBA" id="ARBA00022801"/>
    </source>
</evidence>
<organism evidence="6 7">
    <name type="scientific">Cetraspora pellucida</name>
    <dbReference type="NCBI Taxonomy" id="1433469"/>
    <lineage>
        <taxon>Eukaryota</taxon>
        <taxon>Fungi</taxon>
        <taxon>Fungi incertae sedis</taxon>
        <taxon>Mucoromycota</taxon>
        <taxon>Glomeromycotina</taxon>
        <taxon>Glomeromycetes</taxon>
        <taxon>Diversisporales</taxon>
        <taxon>Gigasporaceae</taxon>
        <taxon>Cetraspora</taxon>
    </lineage>
</organism>
<dbReference type="OrthoDB" id="2401661at2759"/>
<dbReference type="Proteomes" id="UP000789759">
    <property type="component" value="Unassembled WGS sequence"/>
</dbReference>
<gene>
    <name evidence="6" type="ORF">CPELLU_LOCUS16838</name>
</gene>
<evidence type="ECO:0000313" key="7">
    <source>
        <dbReference type="Proteomes" id="UP000789759"/>
    </source>
</evidence>
<dbReference type="GO" id="GO:0004722">
    <property type="term" value="F:protein serine/threonine phosphatase activity"/>
    <property type="evidence" value="ECO:0007669"/>
    <property type="project" value="InterPro"/>
</dbReference>
<protein>
    <submittedName>
        <fullName evidence="6">10620_t:CDS:1</fullName>
    </submittedName>
</protein>
<evidence type="ECO:0000256" key="3">
    <source>
        <dbReference type="ARBA" id="ARBA00022912"/>
    </source>
</evidence>
<proteinExistence type="inferred from homology"/>
<sequence length="395" mass="45177">MVRPILDVGNKRIKFSKKYWKYDGLHVISFTKAGLRGENQDGMSIEFGLGKKLKGYYLFGVYDGHGEKGDQISADCAKYLPKHIANHLYELLPTVENEEMIKNAIKKGYDDTENYFKTLDVKGIRGNKVRMSGTTALTVMMTPKKNLYIAFAGDSSVFIMSSNKSKKVNIEHNCHNKNELQRLRAQRPRGFMYTIKARSVKDDLSNEIQYTRSLSDFYIKSFFSEGLIAEPEIIDDVYPASSLDLLVLASDGITDRFKIYKKHPTEVYLSFLKKHKGDPDRFVKACDGMIGLCDTITEKRICVDDMSIIIIIILNGKSEDEWYRAVTKNAENLEDWINVNEEEDLSEIDDQDIYDKHSNEVDDFLVSVPLTTISTGYYDEDSAMNFTISDDDEFD</sequence>
<dbReference type="Pfam" id="PF00481">
    <property type="entry name" value="PP2C"/>
    <property type="match status" value="1"/>
</dbReference>
<comment type="caution">
    <text evidence="6">The sequence shown here is derived from an EMBL/GenBank/DDBJ whole genome shotgun (WGS) entry which is preliminary data.</text>
</comment>
<dbReference type="PROSITE" id="PS51746">
    <property type="entry name" value="PPM_2"/>
    <property type="match status" value="1"/>
</dbReference>
<reference evidence="6" key="1">
    <citation type="submission" date="2021-06" db="EMBL/GenBank/DDBJ databases">
        <authorList>
            <person name="Kallberg Y."/>
            <person name="Tangrot J."/>
            <person name="Rosling A."/>
        </authorList>
    </citation>
    <scope>NUCLEOTIDE SEQUENCE</scope>
    <source>
        <strain evidence="6">FL966</strain>
    </source>
</reference>
<name>A0A9N9P432_9GLOM</name>
<dbReference type="InterPro" id="IPR000222">
    <property type="entry name" value="PP2C_BS"/>
</dbReference>
<keyword evidence="7" id="KW-1185">Reference proteome</keyword>
<keyword evidence="3 4" id="KW-0904">Protein phosphatase</keyword>
<dbReference type="InterPro" id="IPR015655">
    <property type="entry name" value="PP2C"/>
</dbReference>
<comment type="similarity">
    <text evidence="4">Belongs to the PP2C family.</text>
</comment>
<dbReference type="Gene3D" id="3.60.40.10">
    <property type="entry name" value="PPM-type phosphatase domain"/>
    <property type="match status" value="1"/>
</dbReference>
<keyword evidence="2 4" id="KW-0378">Hydrolase</keyword>
<evidence type="ECO:0000256" key="1">
    <source>
        <dbReference type="ARBA" id="ARBA00022723"/>
    </source>
</evidence>
<dbReference type="SMART" id="SM00332">
    <property type="entry name" value="PP2Cc"/>
    <property type="match status" value="1"/>
</dbReference>
<dbReference type="CDD" id="cd00143">
    <property type="entry name" value="PP2Cc"/>
    <property type="match status" value="1"/>
</dbReference>
<keyword evidence="1" id="KW-0479">Metal-binding</keyword>
<dbReference type="PANTHER" id="PTHR47992">
    <property type="entry name" value="PROTEIN PHOSPHATASE"/>
    <property type="match status" value="1"/>
</dbReference>
<dbReference type="InterPro" id="IPR036457">
    <property type="entry name" value="PPM-type-like_dom_sf"/>
</dbReference>